<dbReference type="Proteomes" id="UP001595681">
    <property type="component" value="Unassembled WGS sequence"/>
</dbReference>
<accession>A0ABV7NPT8</accession>
<dbReference type="InterPro" id="IPR024047">
    <property type="entry name" value="MM3350-like_sf"/>
</dbReference>
<dbReference type="EMBL" id="JBHRVU010000005">
    <property type="protein sequence ID" value="MFC3444191.1"/>
    <property type="molecule type" value="Genomic_DNA"/>
</dbReference>
<organism evidence="2 3">
    <name type="scientific">Sphingobium rhizovicinum</name>
    <dbReference type="NCBI Taxonomy" id="432308"/>
    <lineage>
        <taxon>Bacteria</taxon>
        <taxon>Pseudomonadati</taxon>
        <taxon>Pseudomonadota</taxon>
        <taxon>Alphaproteobacteria</taxon>
        <taxon>Sphingomonadales</taxon>
        <taxon>Sphingomonadaceae</taxon>
        <taxon>Sphingobium</taxon>
    </lineage>
</organism>
<dbReference type="RefSeq" id="WP_380799116.1">
    <property type="nucleotide sequence ID" value="NZ_JBHRVU010000005.1"/>
</dbReference>
<protein>
    <submittedName>
        <fullName evidence="2">Plasmid pRiA4b ORF-3 family protein</fullName>
    </submittedName>
</protein>
<comment type="caution">
    <text evidence="2">The sequence shown here is derived from an EMBL/GenBank/DDBJ whole genome shotgun (WGS) entry which is preliminary data.</text>
</comment>
<reference evidence="3" key="1">
    <citation type="journal article" date="2019" name="Int. J. Syst. Evol. Microbiol.">
        <title>The Global Catalogue of Microorganisms (GCM) 10K type strain sequencing project: providing services to taxonomists for standard genome sequencing and annotation.</title>
        <authorList>
            <consortium name="The Broad Institute Genomics Platform"/>
            <consortium name="The Broad Institute Genome Sequencing Center for Infectious Disease"/>
            <person name="Wu L."/>
            <person name="Ma J."/>
        </authorList>
    </citation>
    <scope>NUCLEOTIDE SEQUENCE [LARGE SCALE GENOMIC DNA]</scope>
    <source>
        <strain evidence="3">CCM 7491</strain>
    </source>
</reference>
<evidence type="ECO:0000313" key="3">
    <source>
        <dbReference type="Proteomes" id="UP001595681"/>
    </source>
</evidence>
<gene>
    <name evidence="2" type="ORF">ACFOKF_23890</name>
</gene>
<dbReference type="Pfam" id="PF07929">
    <property type="entry name" value="PRiA4_ORF3"/>
    <property type="match status" value="1"/>
</dbReference>
<dbReference type="PANTHER" id="PTHR41878:SF1">
    <property type="entry name" value="TNPR PROTEIN"/>
    <property type="match status" value="1"/>
</dbReference>
<dbReference type="PANTHER" id="PTHR41878">
    <property type="entry name" value="LEXA REPRESSOR-RELATED"/>
    <property type="match status" value="1"/>
</dbReference>
<evidence type="ECO:0000259" key="1">
    <source>
        <dbReference type="Pfam" id="PF07929"/>
    </source>
</evidence>
<feature type="domain" description="Plasmid pRiA4b Orf3-like" evidence="1">
    <location>
        <begin position="18"/>
        <end position="189"/>
    </location>
</feature>
<dbReference type="SUPFAM" id="SSF159941">
    <property type="entry name" value="MM3350-like"/>
    <property type="match status" value="1"/>
</dbReference>
<proteinExistence type="predicted"/>
<sequence length="214" mass="24582">MVRRMLDPFDPDSFVIVADVHIIGIEPRISRILELPVKLNFAQLHDVLQVAFGWTDSHLHQFHVGGLTIGAPEFNEDALYGPRTFEASEIRLQDLTFPYEAEPTLTIVYEYDFGDCWRHLISLRRQPREDGATYPRCVAGTRSGPPEDVGGYSGYADFLEAWMDPAHDDHKDVRRWAGRKFDPELFDLDATNRAIARVLRTSKGDYRFRRARSS</sequence>
<keyword evidence="3" id="KW-1185">Reference proteome</keyword>
<name>A0ABV7NPT8_9SPHN</name>
<dbReference type="InterPro" id="IPR012912">
    <property type="entry name" value="Plasmid_pRiA4b_Orf3-like"/>
</dbReference>
<evidence type="ECO:0000313" key="2">
    <source>
        <dbReference type="EMBL" id="MFC3444191.1"/>
    </source>
</evidence>
<dbReference type="Gene3D" id="3.10.290.30">
    <property type="entry name" value="MM3350-like"/>
    <property type="match status" value="1"/>
</dbReference>